<proteinExistence type="predicted"/>
<sequence length="65" mass="7444">MFFNRKANLSPSQVKGWMSALNEHTSEELHERNVMESIRLRLFAQSQGMANVGSMFSSITDRPEN</sequence>
<name>A0A2I7RS22_9CAUD</name>
<gene>
    <name evidence="1" type="ORF">NVP1224A_82</name>
</gene>
<evidence type="ECO:0000313" key="2">
    <source>
        <dbReference type="Proteomes" id="UP000277460"/>
    </source>
</evidence>
<dbReference type="Proteomes" id="UP000277460">
    <property type="component" value="Segment"/>
</dbReference>
<organism evidence="1 2">
    <name type="scientific">Vibrio phage 1.224.A._10N.261.48.B1</name>
    <dbReference type="NCBI Taxonomy" id="1881226"/>
    <lineage>
        <taxon>Viruses</taxon>
        <taxon>Duplodnaviria</taxon>
        <taxon>Heunggongvirae</taxon>
        <taxon>Uroviricota</taxon>
        <taxon>Caudoviricetes</taxon>
        <taxon>Schitoviridae</taxon>
        <taxon>Mukerjeevirus</taxon>
        <taxon>Mukerjeevirus mv48B1</taxon>
    </lineage>
</organism>
<protein>
    <submittedName>
        <fullName evidence="1">Uncharacterized protein</fullName>
    </submittedName>
</protein>
<dbReference type="EMBL" id="MG592591">
    <property type="protein sequence ID" value="AUR96449.1"/>
    <property type="molecule type" value="Genomic_DNA"/>
</dbReference>
<keyword evidence="2" id="KW-1185">Reference proteome</keyword>
<accession>A0A2I7RS22</accession>
<evidence type="ECO:0000313" key="1">
    <source>
        <dbReference type="EMBL" id="AUR96449.1"/>
    </source>
</evidence>
<reference evidence="1 2" key="1">
    <citation type="submission" date="2017-11" db="EMBL/GenBank/DDBJ databases">
        <title>A major lineage of nontailed dsDNA viruses as unrecognized killers of marine bacteria.</title>
        <authorList>
            <person name="Kauffman K.M."/>
            <person name="Hussain F.A."/>
            <person name="Yang J."/>
            <person name="Arevalo P."/>
            <person name="Brown J.M."/>
            <person name="Chang W.K."/>
            <person name="VanInsberghe D."/>
            <person name="Elsherbini J."/>
            <person name="Cutler M.B."/>
            <person name="Kelly L."/>
            <person name="Polz M.F."/>
        </authorList>
    </citation>
    <scope>NUCLEOTIDE SEQUENCE [LARGE SCALE GENOMIC DNA]</scope>
</reference>